<evidence type="ECO:0000313" key="1">
    <source>
        <dbReference type="EMBL" id="CAE6924943.1"/>
    </source>
</evidence>
<organism evidence="1 2">
    <name type="scientific">Symbiodinium natans</name>
    <dbReference type="NCBI Taxonomy" id="878477"/>
    <lineage>
        <taxon>Eukaryota</taxon>
        <taxon>Sar</taxon>
        <taxon>Alveolata</taxon>
        <taxon>Dinophyceae</taxon>
        <taxon>Suessiales</taxon>
        <taxon>Symbiodiniaceae</taxon>
        <taxon>Symbiodinium</taxon>
    </lineage>
</organism>
<reference evidence="1" key="1">
    <citation type="submission" date="2021-02" db="EMBL/GenBank/DDBJ databases">
        <authorList>
            <person name="Dougan E. K."/>
            <person name="Rhodes N."/>
            <person name="Thang M."/>
            <person name="Chan C."/>
        </authorList>
    </citation>
    <scope>NUCLEOTIDE SEQUENCE</scope>
</reference>
<dbReference type="AlphaFoldDB" id="A0A812GR17"/>
<protein>
    <submittedName>
        <fullName evidence="1">Nipblb protein</fullName>
    </submittedName>
</protein>
<proteinExistence type="predicted"/>
<dbReference type="Proteomes" id="UP000604046">
    <property type="component" value="Unassembled WGS sequence"/>
</dbReference>
<accession>A0A812GR17</accession>
<name>A0A812GR17_9DINO</name>
<evidence type="ECO:0000313" key="2">
    <source>
        <dbReference type="Proteomes" id="UP000604046"/>
    </source>
</evidence>
<comment type="caution">
    <text evidence="1">The sequence shown here is derived from an EMBL/GenBank/DDBJ whole genome shotgun (WGS) entry which is preliminary data.</text>
</comment>
<sequence>MISTETSKCGLTGQMPASTKPHLFVFGGHSGKGMLMATEIAVSDRTCAITTISKRGKPTAPGPASAFAQAMAASSVHYMAACDETDVKAVECLMDWVPPSRQPLPEARFDVNEVMEAVKKEIEGMNELQLDRALQTVQGLKNASQKNQRQIKARLEHKDNCSPEERTRLQDMRLDLQEKEAAFLELIADLQQKKGAEQKALPNSSEQEVCHVETLLKQMEKELALQKDV</sequence>
<keyword evidence="2" id="KW-1185">Reference proteome</keyword>
<dbReference type="EMBL" id="CAJNDS010000029">
    <property type="protein sequence ID" value="CAE6924943.1"/>
    <property type="molecule type" value="Genomic_DNA"/>
</dbReference>
<dbReference type="OrthoDB" id="429501at2759"/>
<gene>
    <name evidence="1" type="primary">nipblb</name>
    <name evidence="1" type="ORF">SNAT2548_LOCUS612</name>
</gene>